<reference evidence="2" key="1">
    <citation type="journal article" date="2023" name="Mol. Phylogenet. Evol.">
        <title>Genome-scale phylogeny and comparative genomics of the fungal order Sordariales.</title>
        <authorList>
            <person name="Hensen N."/>
            <person name="Bonometti L."/>
            <person name="Westerberg I."/>
            <person name="Brannstrom I.O."/>
            <person name="Guillou S."/>
            <person name="Cros-Aarteil S."/>
            <person name="Calhoun S."/>
            <person name="Haridas S."/>
            <person name="Kuo A."/>
            <person name="Mondo S."/>
            <person name="Pangilinan J."/>
            <person name="Riley R."/>
            <person name="LaButti K."/>
            <person name="Andreopoulos B."/>
            <person name="Lipzen A."/>
            <person name="Chen C."/>
            <person name="Yan M."/>
            <person name="Daum C."/>
            <person name="Ng V."/>
            <person name="Clum A."/>
            <person name="Steindorff A."/>
            <person name="Ohm R.A."/>
            <person name="Martin F."/>
            <person name="Silar P."/>
            <person name="Natvig D.O."/>
            <person name="Lalanne C."/>
            <person name="Gautier V."/>
            <person name="Ament-Velasquez S.L."/>
            <person name="Kruys A."/>
            <person name="Hutchinson M.I."/>
            <person name="Powell A.J."/>
            <person name="Barry K."/>
            <person name="Miller A.N."/>
            <person name="Grigoriev I.V."/>
            <person name="Debuchy R."/>
            <person name="Gladieux P."/>
            <person name="Hiltunen Thoren M."/>
            <person name="Johannesson H."/>
        </authorList>
    </citation>
    <scope>NUCLEOTIDE SEQUENCE</scope>
    <source>
        <strain evidence="2">CBS 168.71</strain>
    </source>
</reference>
<dbReference type="RefSeq" id="XP_062657217.1">
    <property type="nucleotide sequence ID" value="XM_062799546.1"/>
</dbReference>
<organism evidence="2 3">
    <name type="scientific">Chaetomium fimeti</name>
    <dbReference type="NCBI Taxonomy" id="1854472"/>
    <lineage>
        <taxon>Eukaryota</taxon>
        <taxon>Fungi</taxon>
        <taxon>Dikarya</taxon>
        <taxon>Ascomycota</taxon>
        <taxon>Pezizomycotina</taxon>
        <taxon>Sordariomycetes</taxon>
        <taxon>Sordariomycetidae</taxon>
        <taxon>Sordariales</taxon>
        <taxon>Chaetomiaceae</taxon>
        <taxon>Chaetomium</taxon>
    </lineage>
</organism>
<dbReference type="GeneID" id="87836494"/>
<protein>
    <submittedName>
        <fullName evidence="2">Uncharacterized protein</fullName>
    </submittedName>
</protein>
<dbReference type="AlphaFoldDB" id="A0AAE0LQF8"/>
<evidence type="ECO:0000313" key="2">
    <source>
        <dbReference type="EMBL" id="KAK3293703.1"/>
    </source>
</evidence>
<sequence length="625" mass="69562">MRTPPAPGGTGDAIRPAAETFRRYYARGYGTWQRLSRAVAAYRQFPTDLVNFERAFQQHPYLHNRLQLTPDYYLLATGTSTWSPGHCDRDRDLPPFQRRYSIPVTVRRPIAVSIEHSPEHFPTWFGDQGNHVGILTLAWAYVLAARWTEIVPGETVLEYTESRAAWEAPAAGHDGGEMVVNLGPVSDGAARWWTAILAPGRGWTADMRHQGDIRQAPWSTNLLQTGRPIVLSRTSAETEPRLHIPAPSFRVAACIISAYSAYHGVENQSRAAFAAALMLPSAGRIKRTIGLPAPEAAPSTSKTNPSATLARPVAPWGSDVHQLDRLLTLSCNDFIQSLLSSVIFEPGVPCNVCGAWVQGAFAVLDSDIAETDLQLLTGTLMARNPRIGFLWMGATLLGTHDFVLRGMRALFYPIDLTLAGWTDTLMCFIQEPVRDAVSAEETITRADECRMLFLSQSREHTYTPLTSFQPFGTTEIADCTLEVREHARCGGFHGLCYSGWTWDCQNGAREAIPFALDSLMSPNGTTPEQETVGDDQIAVDYSGMDCERDCSERATHNMFMWLRGEDGFPVAERDIREHEWIDNFEESEDECDFPEGDGRSTAGRGNINVGRWLTRTSAYRRDSFY</sequence>
<evidence type="ECO:0000256" key="1">
    <source>
        <dbReference type="SAM" id="MobiDB-lite"/>
    </source>
</evidence>
<name>A0AAE0LQF8_9PEZI</name>
<accession>A0AAE0LQF8</accession>
<dbReference type="EMBL" id="JAUEPN010000006">
    <property type="protein sequence ID" value="KAK3293703.1"/>
    <property type="molecule type" value="Genomic_DNA"/>
</dbReference>
<dbReference type="Proteomes" id="UP001278766">
    <property type="component" value="Unassembled WGS sequence"/>
</dbReference>
<comment type="caution">
    <text evidence="2">The sequence shown here is derived from an EMBL/GenBank/DDBJ whole genome shotgun (WGS) entry which is preliminary data.</text>
</comment>
<proteinExistence type="predicted"/>
<feature type="region of interest" description="Disordered" evidence="1">
    <location>
        <begin position="587"/>
        <end position="606"/>
    </location>
</feature>
<gene>
    <name evidence="2" type="ORF">B0H64DRAFT_218660</name>
</gene>
<evidence type="ECO:0000313" key="3">
    <source>
        <dbReference type="Proteomes" id="UP001278766"/>
    </source>
</evidence>
<reference evidence="2" key="2">
    <citation type="submission" date="2023-06" db="EMBL/GenBank/DDBJ databases">
        <authorList>
            <consortium name="Lawrence Berkeley National Laboratory"/>
            <person name="Haridas S."/>
            <person name="Hensen N."/>
            <person name="Bonometti L."/>
            <person name="Westerberg I."/>
            <person name="Brannstrom I.O."/>
            <person name="Guillou S."/>
            <person name="Cros-Aarteil S."/>
            <person name="Calhoun S."/>
            <person name="Kuo A."/>
            <person name="Mondo S."/>
            <person name="Pangilinan J."/>
            <person name="Riley R."/>
            <person name="Labutti K."/>
            <person name="Andreopoulos B."/>
            <person name="Lipzen A."/>
            <person name="Chen C."/>
            <person name="Yanf M."/>
            <person name="Daum C."/>
            <person name="Ng V."/>
            <person name="Clum A."/>
            <person name="Steindorff A."/>
            <person name="Ohm R."/>
            <person name="Martin F."/>
            <person name="Silar P."/>
            <person name="Natvig D."/>
            <person name="Lalanne C."/>
            <person name="Gautier V."/>
            <person name="Ament-Velasquez S.L."/>
            <person name="Kruys A."/>
            <person name="Hutchinson M.I."/>
            <person name="Powell A.J."/>
            <person name="Barry K."/>
            <person name="Miller A.N."/>
            <person name="Grigoriev I.V."/>
            <person name="Debuchy R."/>
            <person name="Gladieux P."/>
            <person name="Thoren M.H."/>
            <person name="Johannesson H."/>
        </authorList>
    </citation>
    <scope>NUCLEOTIDE SEQUENCE</scope>
    <source>
        <strain evidence="2">CBS 168.71</strain>
    </source>
</reference>
<keyword evidence="3" id="KW-1185">Reference proteome</keyword>